<dbReference type="AlphaFoldDB" id="A0A383DP25"/>
<sequence length="207" mass="23348">MGNRYKAYNIKVQDNSVAIIGWEEGHAGRIETWLEKVHNYHIACFINPSDTPFNIDLSKIKRDVSQFSYPTENEFKNKPILNTSQWADSLKKIGINKALVTIDDPKKRYEEICYAKENNLELINAIHPTAYLMADVLIKENVIIHEHSHIGYRTELNDGVIVDGACLGHHNVIKDCSQLVTGAILGGNVSIGRFTTVYLGAIIKNRI</sequence>
<dbReference type="EMBL" id="UINC01218982">
    <property type="protein sequence ID" value="SVE46246.1"/>
    <property type="molecule type" value="Genomic_DNA"/>
</dbReference>
<dbReference type="SUPFAM" id="SSF51161">
    <property type="entry name" value="Trimeric LpxA-like enzymes"/>
    <property type="match status" value="1"/>
</dbReference>
<evidence type="ECO:0008006" key="2">
    <source>
        <dbReference type="Google" id="ProtNLM"/>
    </source>
</evidence>
<dbReference type="InterPro" id="IPR011004">
    <property type="entry name" value="Trimer_LpxA-like_sf"/>
</dbReference>
<accession>A0A383DP25</accession>
<gene>
    <name evidence="1" type="ORF">METZ01_LOCUS499100</name>
</gene>
<proteinExistence type="predicted"/>
<evidence type="ECO:0000313" key="1">
    <source>
        <dbReference type="EMBL" id="SVE46246.1"/>
    </source>
</evidence>
<dbReference type="Gene3D" id="2.160.10.10">
    <property type="entry name" value="Hexapeptide repeat proteins"/>
    <property type="match status" value="1"/>
</dbReference>
<feature type="non-terminal residue" evidence="1">
    <location>
        <position position="1"/>
    </location>
</feature>
<protein>
    <recommendedName>
        <fullName evidence="2">PglD N-terminal domain-containing protein</fullName>
    </recommendedName>
</protein>
<organism evidence="1">
    <name type="scientific">marine metagenome</name>
    <dbReference type="NCBI Taxonomy" id="408172"/>
    <lineage>
        <taxon>unclassified sequences</taxon>
        <taxon>metagenomes</taxon>
        <taxon>ecological metagenomes</taxon>
    </lineage>
</organism>
<feature type="non-terminal residue" evidence="1">
    <location>
        <position position="207"/>
    </location>
</feature>
<name>A0A383DP25_9ZZZZ</name>
<reference evidence="1" key="1">
    <citation type="submission" date="2018-05" db="EMBL/GenBank/DDBJ databases">
        <authorList>
            <person name="Lanie J.A."/>
            <person name="Ng W.-L."/>
            <person name="Kazmierczak K.M."/>
            <person name="Andrzejewski T.M."/>
            <person name="Davidsen T.M."/>
            <person name="Wayne K.J."/>
            <person name="Tettelin H."/>
            <person name="Glass J.I."/>
            <person name="Rusch D."/>
            <person name="Podicherti R."/>
            <person name="Tsui H.-C.T."/>
            <person name="Winkler M.E."/>
        </authorList>
    </citation>
    <scope>NUCLEOTIDE SEQUENCE</scope>
</reference>